<keyword evidence="2" id="KW-0229">DNA integration</keyword>
<dbReference type="GO" id="GO:0003677">
    <property type="term" value="F:DNA binding"/>
    <property type="evidence" value="ECO:0007669"/>
    <property type="project" value="UniProtKB-KW"/>
</dbReference>
<keyword evidence="3" id="KW-0238">DNA-binding</keyword>
<dbReference type="PROSITE" id="PS51898">
    <property type="entry name" value="TYR_RECOMBINASE"/>
    <property type="match status" value="1"/>
</dbReference>
<proteinExistence type="inferred from homology"/>
<keyword evidence="7" id="KW-1185">Reference proteome</keyword>
<reference evidence="6 7" key="1">
    <citation type="submission" date="2014-06" db="EMBL/GenBank/DDBJ databases">
        <authorList>
            <person name="Urmite Genomes Urmite Genomes"/>
        </authorList>
    </citation>
    <scope>NUCLEOTIDE SEQUENCE [LARGE SCALE GENOMIC DNA]</scope>
</reference>
<dbReference type="Gene3D" id="1.10.443.10">
    <property type="entry name" value="Intergrase catalytic core"/>
    <property type="match status" value="1"/>
</dbReference>
<comment type="similarity">
    <text evidence="1">Belongs to the 'phage' integrase family.</text>
</comment>
<dbReference type="InterPro" id="IPR050090">
    <property type="entry name" value="Tyrosine_recombinase_XerCD"/>
</dbReference>
<dbReference type="InterPro" id="IPR011010">
    <property type="entry name" value="DNA_brk_join_enz"/>
</dbReference>
<evidence type="ECO:0000256" key="2">
    <source>
        <dbReference type="ARBA" id="ARBA00022908"/>
    </source>
</evidence>
<feature type="domain" description="Tyr recombinase" evidence="5">
    <location>
        <begin position="167"/>
        <end position="340"/>
    </location>
</feature>
<dbReference type="InterPro" id="IPR002104">
    <property type="entry name" value="Integrase_catalytic"/>
</dbReference>
<dbReference type="STRING" id="1034943.BN59_00994"/>
<dbReference type="SUPFAM" id="SSF56349">
    <property type="entry name" value="DNA breaking-rejoining enzymes"/>
    <property type="match status" value="1"/>
</dbReference>
<organism evidence="6 7">
    <name type="scientific">Legionella massiliensis</name>
    <dbReference type="NCBI Taxonomy" id="1034943"/>
    <lineage>
        <taxon>Bacteria</taxon>
        <taxon>Pseudomonadati</taxon>
        <taxon>Pseudomonadota</taxon>
        <taxon>Gammaproteobacteria</taxon>
        <taxon>Legionellales</taxon>
        <taxon>Legionellaceae</taxon>
        <taxon>Legionella</taxon>
    </lineage>
</organism>
<gene>
    <name evidence="6" type="ORF">BN59_00994</name>
</gene>
<dbReference type="GO" id="GO:0006310">
    <property type="term" value="P:DNA recombination"/>
    <property type="evidence" value="ECO:0007669"/>
    <property type="project" value="UniProtKB-KW"/>
</dbReference>
<dbReference type="AlphaFoldDB" id="A0A078KQP0"/>
<evidence type="ECO:0000256" key="1">
    <source>
        <dbReference type="ARBA" id="ARBA00008857"/>
    </source>
</evidence>
<dbReference type="PANTHER" id="PTHR30349">
    <property type="entry name" value="PHAGE INTEGRASE-RELATED"/>
    <property type="match status" value="1"/>
</dbReference>
<dbReference type="Gene3D" id="1.10.150.130">
    <property type="match status" value="1"/>
</dbReference>
<evidence type="ECO:0000259" key="5">
    <source>
        <dbReference type="PROSITE" id="PS51898"/>
    </source>
</evidence>
<dbReference type="InterPro" id="IPR010998">
    <property type="entry name" value="Integrase_recombinase_N"/>
</dbReference>
<dbReference type="PANTHER" id="PTHR30349:SF64">
    <property type="entry name" value="PROPHAGE INTEGRASE INTD-RELATED"/>
    <property type="match status" value="1"/>
</dbReference>
<dbReference type="GO" id="GO:0015074">
    <property type="term" value="P:DNA integration"/>
    <property type="evidence" value="ECO:0007669"/>
    <property type="project" value="UniProtKB-KW"/>
</dbReference>
<name>A0A078KQP0_9GAMM</name>
<sequence>MGRKRIPGIYKKGSHWQIDKKIFGYRLCESTGTGDLEEAEKYLARRIDEIRQATVYGVRPKRSFMEAATKFLMENQHKRSIDDDAGRLREVVKYIGDLSLESIHIGSLQPFIEGRRKDGVSTRTINHGLKVVRRILNLAASEWMDEFGLTWLANAPKIKLLPEHDLRKPYPLNWDEQHRLFDELPSHLEKMALFAVNTGCRDQEICELRWEWEIKIPEMPHIMVFIIPAELVKNGEERLVVCNDTARSVVNSEREKHPTHVFSFKGRPLARILSTGWRNARVKAELPHVRVHDLKHTFGRRLRAAGVSFEDRQDLLGHRSGRITTHYSSAELQNLFEAANRVCEKQKSGVVLTLLRNTNFKTRKVANGGVSAISL</sequence>
<accession>A0A078KQP0</accession>
<dbReference type="EMBL" id="CCSB01000001">
    <property type="protein sequence ID" value="CDZ76720.1"/>
    <property type="molecule type" value="Genomic_DNA"/>
</dbReference>
<dbReference type="Pfam" id="PF00589">
    <property type="entry name" value="Phage_integrase"/>
    <property type="match status" value="1"/>
</dbReference>
<dbReference type="InterPro" id="IPR013762">
    <property type="entry name" value="Integrase-like_cat_sf"/>
</dbReference>
<dbReference type="CDD" id="cd00796">
    <property type="entry name" value="INT_Rci_Hp1_C"/>
    <property type="match status" value="1"/>
</dbReference>
<protein>
    <submittedName>
        <fullName evidence="6">Site-specific tyrosine recombinase XerC</fullName>
    </submittedName>
</protein>
<evidence type="ECO:0000256" key="3">
    <source>
        <dbReference type="ARBA" id="ARBA00023125"/>
    </source>
</evidence>
<evidence type="ECO:0000256" key="4">
    <source>
        <dbReference type="ARBA" id="ARBA00023172"/>
    </source>
</evidence>
<evidence type="ECO:0000313" key="6">
    <source>
        <dbReference type="EMBL" id="CDZ76720.1"/>
    </source>
</evidence>
<dbReference type="eggNOG" id="COG0582">
    <property type="taxonomic scope" value="Bacteria"/>
</dbReference>
<evidence type="ECO:0000313" key="7">
    <source>
        <dbReference type="Proteomes" id="UP000044071"/>
    </source>
</evidence>
<dbReference type="RefSeq" id="WP_176695260.1">
    <property type="nucleotide sequence ID" value="NZ_CCVW01000001.1"/>
</dbReference>
<dbReference type="Proteomes" id="UP000044071">
    <property type="component" value="Unassembled WGS sequence"/>
</dbReference>
<keyword evidence="4" id="KW-0233">DNA recombination</keyword>